<gene>
    <name evidence="2" type="ORF">RRG08_042540</name>
</gene>
<organism evidence="2 3">
    <name type="scientific">Elysia crispata</name>
    <name type="common">lettuce slug</name>
    <dbReference type="NCBI Taxonomy" id="231223"/>
    <lineage>
        <taxon>Eukaryota</taxon>
        <taxon>Metazoa</taxon>
        <taxon>Spiralia</taxon>
        <taxon>Lophotrochozoa</taxon>
        <taxon>Mollusca</taxon>
        <taxon>Gastropoda</taxon>
        <taxon>Heterobranchia</taxon>
        <taxon>Euthyneura</taxon>
        <taxon>Panpulmonata</taxon>
        <taxon>Sacoglossa</taxon>
        <taxon>Placobranchoidea</taxon>
        <taxon>Plakobranchidae</taxon>
        <taxon>Elysia</taxon>
    </lineage>
</organism>
<dbReference type="Proteomes" id="UP001283361">
    <property type="component" value="Unassembled WGS sequence"/>
</dbReference>
<dbReference type="AlphaFoldDB" id="A0AAE1CK97"/>
<reference evidence="2" key="1">
    <citation type="journal article" date="2023" name="G3 (Bethesda)">
        <title>A reference genome for the long-term kleptoplast-retaining sea slug Elysia crispata morphotype clarki.</title>
        <authorList>
            <person name="Eastman K.E."/>
            <person name="Pendleton A.L."/>
            <person name="Shaikh M.A."/>
            <person name="Suttiyut T."/>
            <person name="Ogas R."/>
            <person name="Tomko P."/>
            <person name="Gavelis G."/>
            <person name="Widhalm J.R."/>
            <person name="Wisecaver J.H."/>
        </authorList>
    </citation>
    <scope>NUCLEOTIDE SEQUENCE</scope>
    <source>
        <strain evidence="2">ECLA1</strain>
    </source>
</reference>
<proteinExistence type="predicted"/>
<feature type="compositionally biased region" description="Polar residues" evidence="1">
    <location>
        <begin position="84"/>
        <end position="94"/>
    </location>
</feature>
<protein>
    <submittedName>
        <fullName evidence="2">Uncharacterized protein</fullName>
    </submittedName>
</protein>
<evidence type="ECO:0000313" key="2">
    <source>
        <dbReference type="EMBL" id="KAK3702547.1"/>
    </source>
</evidence>
<evidence type="ECO:0000313" key="3">
    <source>
        <dbReference type="Proteomes" id="UP001283361"/>
    </source>
</evidence>
<evidence type="ECO:0000256" key="1">
    <source>
        <dbReference type="SAM" id="MobiDB-lite"/>
    </source>
</evidence>
<dbReference type="EMBL" id="JAWDGP010007852">
    <property type="protein sequence ID" value="KAK3702547.1"/>
    <property type="molecule type" value="Genomic_DNA"/>
</dbReference>
<feature type="compositionally biased region" description="Basic residues" evidence="1">
    <location>
        <begin position="1"/>
        <end position="14"/>
    </location>
</feature>
<sequence length="227" mass="24378">MSLPKKAWKNHGKLRTSSAPSDSESKRKLSSTPHDSGSGLGALSQGRPCRGHLSSHTAQRALSLADSQSQRPDRATDTHWAASSGDNGLQNSGSRHGADKEMCTLYAICLSAKRVSGICSAWGVLMREEASRAMMTEERDTTDHVNILWASIVLTLGAVTTAWHHCLPLNSLRFEEGHTRGFSSDPPSSLVSLNRASSAVSTSSIPYPIRCLVLRATEAGTLGELLR</sequence>
<name>A0AAE1CK97_9GAST</name>
<feature type="compositionally biased region" description="Polar residues" evidence="1">
    <location>
        <begin position="54"/>
        <end position="70"/>
    </location>
</feature>
<accession>A0AAE1CK97</accession>
<comment type="caution">
    <text evidence="2">The sequence shown here is derived from an EMBL/GenBank/DDBJ whole genome shotgun (WGS) entry which is preliminary data.</text>
</comment>
<keyword evidence="3" id="KW-1185">Reference proteome</keyword>
<feature type="region of interest" description="Disordered" evidence="1">
    <location>
        <begin position="1"/>
        <end position="96"/>
    </location>
</feature>